<evidence type="ECO:0000256" key="1">
    <source>
        <dbReference type="SAM" id="MobiDB-lite"/>
    </source>
</evidence>
<feature type="compositionally biased region" description="Low complexity" evidence="1">
    <location>
        <begin position="21"/>
        <end position="36"/>
    </location>
</feature>
<keyword evidence="2" id="KW-0812">Transmembrane</keyword>
<feature type="transmembrane region" description="Helical" evidence="2">
    <location>
        <begin position="576"/>
        <end position="596"/>
    </location>
</feature>
<keyword evidence="2" id="KW-0472">Membrane</keyword>
<dbReference type="OrthoDB" id="4728669at2"/>
<accession>A0A5C8HM93</accession>
<sequence>MGKSMRPCPQERGDADLPKVPTESEGASPEESAPETTGGPEYAEPKIVKDPSDAAGPSGSQGTDDPLDGISREIHDEVDRMYREVPEIGLEWRWYDWPYRALELLFVKRKYWTMLPKAIRRTINRAQNWLRAHNSLEREKIAHLDDPMYNIVVPEHERVSLPCFWLVEYYSPSHAEVLMQRVRGRKWVNADFTHPGSPDVSIREGRKREGGLGWQTIATLVKPDHAGFYPGAIRTKFPEEFDSISLSLLPLGSALTAVVAQFRLSETASKAIDASLRTDHQPQLYRYKGTLQVRQRMFVALDAVKEKREELHQTGRDWFAEELPGLFAVEAKASHPTLDMLFTQRHDPFELDYLARNEANFQRALGLDQDPFSLLHAPEWKRIRIMEYQSETVDRVRQDSSLALIAKFDDALGRKKSFRNYGEQRTEGAILHELNFGAPGLITRFGLFELLRVKQEAVAIARDQASSLHSRRPVTSAKKLRRSVLRSSIDMATTAHDIENLTSNDYMYEWQVPTLATRERTDKGWSKSKDGVLKEWAKRQSKEARRLADLDRELLGILDLASSLTASIEGIRSQRWSLVVAFLSLVASGAAVWFAYMTVSITNMP</sequence>
<evidence type="ECO:0000256" key="2">
    <source>
        <dbReference type="SAM" id="Phobius"/>
    </source>
</evidence>
<evidence type="ECO:0000313" key="4">
    <source>
        <dbReference type="Proteomes" id="UP000321196"/>
    </source>
</evidence>
<organism evidence="3 4">
    <name type="scientific">Microbacterium mitrae</name>
    <dbReference type="NCBI Taxonomy" id="664640"/>
    <lineage>
        <taxon>Bacteria</taxon>
        <taxon>Bacillati</taxon>
        <taxon>Actinomycetota</taxon>
        <taxon>Actinomycetes</taxon>
        <taxon>Micrococcales</taxon>
        <taxon>Microbacteriaceae</taxon>
        <taxon>Microbacterium</taxon>
    </lineage>
</organism>
<dbReference type="AlphaFoldDB" id="A0A5C8HM93"/>
<comment type="caution">
    <text evidence="3">The sequence shown here is derived from an EMBL/GenBank/DDBJ whole genome shotgun (WGS) entry which is preliminary data.</text>
</comment>
<dbReference type="EMBL" id="VRSW01000002">
    <property type="protein sequence ID" value="TXK04712.1"/>
    <property type="molecule type" value="Genomic_DNA"/>
</dbReference>
<gene>
    <name evidence="3" type="ORF">FVP60_08585</name>
</gene>
<keyword evidence="4" id="KW-1185">Reference proteome</keyword>
<feature type="region of interest" description="Disordered" evidence="1">
    <location>
        <begin position="1"/>
        <end position="70"/>
    </location>
</feature>
<protein>
    <submittedName>
        <fullName evidence="3">Uncharacterized protein</fullName>
    </submittedName>
</protein>
<keyword evidence="2" id="KW-1133">Transmembrane helix</keyword>
<reference evidence="3 4" key="1">
    <citation type="submission" date="2019-08" db="EMBL/GenBank/DDBJ databases">
        <authorList>
            <person name="Dong K."/>
        </authorList>
    </citation>
    <scope>NUCLEOTIDE SEQUENCE [LARGE SCALE GENOMIC DNA]</scope>
    <source>
        <strain evidence="3 4">M4-8</strain>
    </source>
</reference>
<dbReference type="RefSeq" id="WP_147825846.1">
    <property type="nucleotide sequence ID" value="NZ_BAAARG010000002.1"/>
</dbReference>
<dbReference type="Proteomes" id="UP000321196">
    <property type="component" value="Unassembled WGS sequence"/>
</dbReference>
<feature type="compositionally biased region" description="Basic and acidic residues" evidence="1">
    <location>
        <begin position="43"/>
        <end position="52"/>
    </location>
</feature>
<evidence type="ECO:0000313" key="3">
    <source>
        <dbReference type="EMBL" id="TXK04712.1"/>
    </source>
</evidence>
<proteinExistence type="predicted"/>
<name>A0A5C8HM93_9MICO</name>